<name>A0ABT4WAW2_9FLAO</name>
<sequence>MTERIIFTLQAIQIDFFTAFGLLTILYFVLSIFTKNEFIKNVDEESSRFIIFLGIVYLIIWSVGLCVELKHLDAEDKFNLLNRMFGKYWFGFWIQPLLWVLITQLLRFEKIRKNTLVRLLFSVLLIFSIEKMIIIQTSFQRDYLPSTWTMYNDLDIYPSNLIVELIMKITIFLLFVRIFTLITRKLNNSNLKITSTK</sequence>
<feature type="transmembrane region" description="Helical" evidence="1">
    <location>
        <begin position="119"/>
        <end position="139"/>
    </location>
</feature>
<protein>
    <submittedName>
        <fullName evidence="2">Uncharacterized protein</fullName>
    </submittedName>
</protein>
<evidence type="ECO:0000313" key="3">
    <source>
        <dbReference type="Proteomes" id="UP001212170"/>
    </source>
</evidence>
<dbReference type="RefSeq" id="WP_271335189.1">
    <property type="nucleotide sequence ID" value="NZ_JAMZNK010000008.1"/>
</dbReference>
<comment type="caution">
    <text evidence="2">The sequence shown here is derived from an EMBL/GenBank/DDBJ whole genome shotgun (WGS) entry which is preliminary data.</text>
</comment>
<keyword evidence="1" id="KW-0472">Membrane</keyword>
<proteinExistence type="predicted"/>
<organism evidence="2 3">
    <name type="scientific">Flavobacterium azizsancarii</name>
    <dbReference type="NCBI Taxonomy" id="2961580"/>
    <lineage>
        <taxon>Bacteria</taxon>
        <taxon>Pseudomonadati</taxon>
        <taxon>Bacteroidota</taxon>
        <taxon>Flavobacteriia</taxon>
        <taxon>Flavobacteriales</taxon>
        <taxon>Flavobacteriaceae</taxon>
        <taxon>Flavobacterium</taxon>
    </lineage>
</organism>
<keyword evidence="1" id="KW-1133">Transmembrane helix</keyword>
<dbReference type="Proteomes" id="UP001212170">
    <property type="component" value="Unassembled WGS sequence"/>
</dbReference>
<feature type="transmembrane region" description="Helical" evidence="1">
    <location>
        <begin position="90"/>
        <end position="107"/>
    </location>
</feature>
<evidence type="ECO:0000313" key="2">
    <source>
        <dbReference type="EMBL" id="MDA6069377.1"/>
    </source>
</evidence>
<feature type="transmembrane region" description="Helical" evidence="1">
    <location>
        <begin position="6"/>
        <end position="29"/>
    </location>
</feature>
<reference evidence="2 3" key="1">
    <citation type="journal article" date="2023" name="Chemosphere">
        <title>Whole genome analysis of Flavobacterium aziz-sancarii sp. nov., isolated from Ardley Island (Antarctica), revealed a rich resistome and bioremediation potential.</title>
        <authorList>
            <person name="Otur C."/>
            <person name="Okay S."/>
            <person name="Kurt-Kizildogan A."/>
        </authorList>
    </citation>
    <scope>NUCLEOTIDE SEQUENCE [LARGE SCALE GENOMIC DNA]</scope>
    <source>
        <strain evidence="2 3">AC</strain>
    </source>
</reference>
<feature type="transmembrane region" description="Helical" evidence="1">
    <location>
        <begin position="49"/>
        <end position="70"/>
    </location>
</feature>
<gene>
    <name evidence="2" type="ORF">NJT12_07075</name>
</gene>
<accession>A0ABT4WAW2</accession>
<keyword evidence="3" id="KW-1185">Reference proteome</keyword>
<feature type="transmembrane region" description="Helical" evidence="1">
    <location>
        <begin position="159"/>
        <end position="182"/>
    </location>
</feature>
<dbReference type="EMBL" id="JAMZNK010000008">
    <property type="protein sequence ID" value="MDA6069377.1"/>
    <property type="molecule type" value="Genomic_DNA"/>
</dbReference>
<keyword evidence="1" id="KW-0812">Transmembrane</keyword>
<evidence type="ECO:0000256" key="1">
    <source>
        <dbReference type="SAM" id="Phobius"/>
    </source>
</evidence>